<evidence type="ECO:0008006" key="3">
    <source>
        <dbReference type="Google" id="ProtNLM"/>
    </source>
</evidence>
<name>A0ABT9NV89_9ACTN</name>
<dbReference type="Proteomes" id="UP001240447">
    <property type="component" value="Unassembled WGS sequence"/>
</dbReference>
<dbReference type="EMBL" id="JAUSQM010000001">
    <property type="protein sequence ID" value="MDP9823920.1"/>
    <property type="molecule type" value="Genomic_DNA"/>
</dbReference>
<proteinExistence type="predicted"/>
<dbReference type="RefSeq" id="WP_306825385.1">
    <property type="nucleotide sequence ID" value="NZ_JAUSQM010000001.1"/>
</dbReference>
<sequence>MSSRRRTVLLPRVGGGRPPRRLLVVLALVLSVTAVTAYFSGATYVSGTQSQVTINAAPDLTPPTVSLSVPATVSGTATIAVTAADVSGVVTRVVVQRQRDGGAWTDVCVRTAAPWGCSWDTTTVADGDAQLRAIATDSALLSTTSATVTTRVANAGTVVITPLPDAVRGAVDLAATVSGAAGRTMTSAFAVRNEGGTWTNVCTGRTGATPTCSWSAGTTTRFADVRVQTVFGSGTSATTAQDQTRVLVDGTNPTVSLSLPGTLTAAVTVAPNVADAHSGVASVRIDYRRLGLFGIPASGWQEVCTTTSAPWSCVLDTTALNGGANYEVRVTATDRAGNTNSDSATARVSILAALAITSPRDSDTVSGVLEPTVSANAGLLGSVSWVRLNYRRAGTGTWIEICTDSSAPYSCSWDTRDLPNGSYELRAETPPAVGTTSDVITVDVDNPPIAALDVQATIGGTRGVLDAGDTYDFTLSARADLTSVRAAWGGAAVQVTGTLRSGRSPGGPVPGSDWLTIPGIGQLAFEQQIINPNSSIGAVPMTLRALPGTVGGVPVTVLRVTIGAFSDNQLRTATEPGTLRWAPASTLRDTAGRPIAPGIAVESGPADGDL</sequence>
<comment type="caution">
    <text evidence="1">The sequence shown here is derived from an EMBL/GenBank/DDBJ whole genome shotgun (WGS) entry which is preliminary data.</text>
</comment>
<keyword evidence="2" id="KW-1185">Reference proteome</keyword>
<accession>A0ABT9NV89</accession>
<gene>
    <name evidence="1" type="ORF">J2S59_003729</name>
</gene>
<protein>
    <recommendedName>
        <fullName evidence="3">Fibronectin type-III domain-containing protein</fullName>
    </recommendedName>
</protein>
<evidence type="ECO:0000313" key="2">
    <source>
        <dbReference type="Proteomes" id="UP001240447"/>
    </source>
</evidence>
<reference evidence="1 2" key="1">
    <citation type="submission" date="2023-07" db="EMBL/GenBank/DDBJ databases">
        <title>Sequencing the genomes of 1000 actinobacteria strains.</title>
        <authorList>
            <person name="Klenk H.-P."/>
        </authorList>
    </citation>
    <scope>NUCLEOTIDE SEQUENCE [LARGE SCALE GENOMIC DNA]</scope>
    <source>
        <strain evidence="1 2">GD13</strain>
    </source>
</reference>
<dbReference type="InterPro" id="IPR013783">
    <property type="entry name" value="Ig-like_fold"/>
</dbReference>
<organism evidence="1 2">
    <name type="scientific">Nocardioides massiliensis</name>
    <dbReference type="NCBI Taxonomy" id="1325935"/>
    <lineage>
        <taxon>Bacteria</taxon>
        <taxon>Bacillati</taxon>
        <taxon>Actinomycetota</taxon>
        <taxon>Actinomycetes</taxon>
        <taxon>Propionibacteriales</taxon>
        <taxon>Nocardioidaceae</taxon>
        <taxon>Nocardioides</taxon>
    </lineage>
</organism>
<dbReference type="Gene3D" id="2.60.40.10">
    <property type="entry name" value="Immunoglobulins"/>
    <property type="match status" value="3"/>
</dbReference>
<evidence type="ECO:0000313" key="1">
    <source>
        <dbReference type="EMBL" id="MDP9823920.1"/>
    </source>
</evidence>
<dbReference type="Pfam" id="PF17957">
    <property type="entry name" value="Big_7"/>
    <property type="match status" value="2"/>
</dbReference>